<dbReference type="GO" id="GO:0006355">
    <property type="term" value="P:regulation of DNA-templated transcription"/>
    <property type="evidence" value="ECO:0007669"/>
    <property type="project" value="InterPro"/>
</dbReference>
<dbReference type="InterPro" id="IPR016032">
    <property type="entry name" value="Sig_transdc_resp-reg_C-effctor"/>
</dbReference>
<keyword evidence="6" id="KW-1185">Reference proteome</keyword>
<accession>A0A5M3W4C0</accession>
<dbReference type="GO" id="GO:0005524">
    <property type="term" value="F:ATP binding"/>
    <property type="evidence" value="ECO:0007669"/>
    <property type="project" value="UniProtKB-KW"/>
</dbReference>
<dbReference type="GO" id="GO:0003677">
    <property type="term" value="F:DNA binding"/>
    <property type="evidence" value="ECO:0007669"/>
    <property type="project" value="InterPro"/>
</dbReference>
<comment type="caution">
    <text evidence="5">The sequence shown here is derived from an EMBL/GenBank/DDBJ whole genome shotgun (WGS) entry which is preliminary data.</text>
</comment>
<evidence type="ECO:0000259" key="4">
    <source>
        <dbReference type="PROSITE" id="PS50043"/>
    </source>
</evidence>
<dbReference type="AlphaFoldDB" id="A0A5M3W4C0"/>
<dbReference type="EMBL" id="BLAD01000065">
    <property type="protein sequence ID" value="GES03149.1"/>
    <property type="molecule type" value="Genomic_DNA"/>
</dbReference>
<proteinExistence type="predicted"/>
<keyword evidence="2" id="KW-0067">ATP-binding</keyword>
<dbReference type="GO" id="GO:0004016">
    <property type="term" value="F:adenylate cyclase activity"/>
    <property type="evidence" value="ECO:0007669"/>
    <property type="project" value="TreeGrafter"/>
</dbReference>
<evidence type="ECO:0000313" key="5">
    <source>
        <dbReference type="EMBL" id="GES03149.1"/>
    </source>
</evidence>
<dbReference type="SUPFAM" id="SSF46894">
    <property type="entry name" value="C-terminal effector domain of the bipartite response regulators"/>
    <property type="match status" value="1"/>
</dbReference>
<dbReference type="CDD" id="cd06170">
    <property type="entry name" value="LuxR_C_like"/>
    <property type="match status" value="1"/>
</dbReference>
<evidence type="ECO:0000256" key="3">
    <source>
        <dbReference type="SAM" id="MobiDB-lite"/>
    </source>
</evidence>
<organism evidence="5 6">
    <name type="scientific">Acrocarpospora corrugata</name>
    <dbReference type="NCBI Taxonomy" id="35763"/>
    <lineage>
        <taxon>Bacteria</taxon>
        <taxon>Bacillati</taxon>
        <taxon>Actinomycetota</taxon>
        <taxon>Actinomycetes</taxon>
        <taxon>Streptosporangiales</taxon>
        <taxon>Streptosporangiaceae</taxon>
        <taxon>Acrocarpospora</taxon>
    </lineage>
</organism>
<feature type="region of interest" description="Disordered" evidence="3">
    <location>
        <begin position="331"/>
        <end position="353"/>
    </location>
</feature>
<evidence type="ECO:0000313" key="6">
    <source>
        <dbReference type="Proteomes" id="UP000334990"/>
    </source>
</evidence>
<dbReference type="InterPro" id="IPR027417">
    <property type="entry name" value="P-loop_NTPase"/>
</dbReference>
<feature type="domain" description="HTH luxR-type" evidence="4">
    <location>
        <begin position="842"/>
        <end position="907"/>
    </location>
</feature>
<protein>
    <submittedName>
        <fullName evidence="5">LuxR family transcriptional regulator</fullName>
    </submittedName>
</protein>
<dbReference type="InterPro" id="IPR000792">
    <property type="entry name" value="Tscrpt_reg_LuxR_C"/>
</dbReference>
<dbReference type="Proteomes" id="UP000334990">
    <property type="component" value="Unassembled WGS sequence"/>
</dbReference>
<sequence length="907" mass="96350">MSVNNEVPPLLGRDEERRALERFSSRLRDGLSDRLVLVGEVGVGKTRLLDLAADLAADLRVVRVSGMESEQLLGFAALHRVLEPFLGRLDQLPEPQRDALRTAFGLISGRPPDRFLVGLATLGLLAAADRPLLCLIDDAQWLDRESAEALAFVARRLRTEGVGMILALREPDAVFEGVPVRTVPGLAAAESYRLLAAVVSGPLNANVARQLAAATKGNPLALITLAAGLSPEELAGHSPLPSPLPLGAQLQTHLLQRIRSLPLDTQALLLIASISPPQDQALLWRAAALLGLSPVDADPAVEEGILQLSDLLGGSVAFHHPLTRSAVYGTAHPADRRRAHRALASASDPDQDPDTRAWHLAAATAGVDESVAGDLEASAGRARARGGYTAQATFLARAAELSPEPATRDGRLLAAGQALLIAGDREAAQRLLGRATAAPGSPLLRARAQRLRAAIAAHLGRPSQAPALLLDAAAGVAGELARLMLREALEAAVVARQHTVGTTLEAVARAVLAAPAQEPASEADLLVRATATRVAVGYLPAVPEMRAALGFAEESMPSAVLGGFAAEDLWDEQARLSLLARLAAFDRENGALGALKVTLTSLADNELWAGRPHAAEAHHAEIADLDAMTGEPPRGLVWQIELLVWQGREAEARETAATITEVLGKQHGVAALANLAALSMTVLELSLGNYRQAFDWARPLFDDDPLGHGNRALGDMIEAAVRAGEPDAAQDAIDRLAVRAPASGTPWAMGLLARSRALLSADDAEPSYREALDLLGRTQMVTELARTHLLYGEWLRRRRRRAEARAQLRTAYEMFTAMGAALFANRARIELAATGEHVSPRLTPSTKALTPQEAQIAALAAGGATNAEIATRLCVTASTVEYHLTKIFRKLQLTSRRQLHELLAEDA</sequence>
<gene>
    <name evidence="5" type="ORF">Acor_52150</name>
</gene>
<dbReference type="PANTHER" id="PTHR16305:SF35">
    <property type="entry name" value="TRANSCRIPTIONAL ACTIVATOR DOMAIN"/>
    <property type="match status" value="1"/>
</dbReference>
<dbReference type="PRINTS" id="PR00038">
    <property type="entry name" value="HTHLUXR"/>
</dbReference>
<reference evidence="5 6" key="1">
    <citation type="submission" date="2019-10" db="EMBL/GenBank/DDBJ databases">
        <title>Whole genome shotgun sequence of Acrocarpospora corrugata NBRC 13972.</title>
        <authorList>
            <person name="Ichikawa N."/>
            <person name="Kimura A."/>
            <person name="Kitahashi Y."/>
            <person name="Komaki H."/>
            <person name="Oguchi A."/>
        </authorList>
    </citation>
    <scope>NUCLEOTIDE SEQUENCE [LARGE SCALE GENOMIC DNA]</scope>
    <source>
        <strain evidence="5 6">NBRC 13972</strain>
    </source>
</reference>
<dbReference type="SUPFAM" id="SSF52540">
    <property type="entry name" value="P-loop containing nucleoside triphosphate hydrolases"/>
    <property type="match status" value="1"/>
</dbReference>
<dbReference type="InterPro" id="IPR036388">
    <property type="entry name" value="WH-like_DNA-bd_sf"/>
</dbReference>
<dbReference type="Gene3D" id="1.10.10.10">
    <property type="entry name" value="Winged helix-like DNA-binding domain superfamily/Winged helix DNA-binding domain"/>
    <property type="match status" value="1"/>
</dbReference>
<evidence type="ECO:0000256" key="1">
    <source>
        <dbReference type="ARBA" id="ARBA00022741"/>
    </source>
</evidence>
<dbReference type="SMART" id="SM00421">
    <property type="entry name" value="HTH_LUXR"/>
    <property type="match status" value="1"/>
</dbReference>
<dbReference type="Pfam" id="PF13191">
    <property type="entry name" value="AAA_16"/>
    <property type="match status" value="1"/>
</dbReference>
<evidence type="ECO:0000256" key="2">
    <source>
        <dbReference type="ARBA" id="ARBA00022840"/>
    </source>
</evidence>
<dbReference type="PANTHER" id="PTHR16305">
    <property type="entry name" value="TESTICULAR SOLUBLE ADENYLYL CYCLASE"/>
    <property type="match status" value="1"/>
</dbReference>
<dbReference type="InterPro" id="IPR041664">
    <property type="entry name" value="AAA_16"/>
</dbReference>
<keyword evidence="1" id="KW-0547">Nucleotide-binding</keyword>
<dbReference type="Pfam" id="PF00196">
    <property type="entry name" value="GerE"/>
    <property type="match status" value="1"/>
</dbReference>
<dbReference type="GO" id="GO:0005737">
    <property type="term" value="C:cytoplasm"/>
    <property type="evidence" value="ECO:0007669"/>
    <property type="project" value="TreeGrafter"/>
</dbReference>
<dbReference type="RefSeq" id="WP_155339327.1">
    <property type="nucleotide sequence ID" value="NZ_BAAABN010000053.1"/>
</dbReference>
<dbReference type="OrthoDB" id="483at2"/>
<name>A0A5M3W4C0_9ACTN</name>
<dbReference type="PROSITE" id="PS50043">
    <property type="entry name" value="HTH_LUXR_2"/>
    <property type="match status" value="1"/>
</dbReference>